<dbReference type="Proteomes" id="UP001162162">
    <property type="component" value="Unassembled WGS sequence"/>
</dbReference>
<gene>
    <name evidence="1" type="ORF">NQ318_003027</name>
</gene>
<evidence type="ECO:0000313" key="1">
    <source>
        <dbReference type="EMBL" id="KAJ8953603.1"/>
    </source>
</evidence>
<comment type="caution">
    <text evidence="1">The sequence shown here is derived from an EMBL/GenBank/DDBJ whole genome shotgun (WGS) entry which is preliminary data.</text>
</comment>
<evidence type="ECO:0000313" key="2">
    <source>
        <dbReference type="Proteomes" id="UP001162162"/>
    </source>
</evidence>
<sequence length="66" mass="7596">MAMESIRYFSTCNARSVTVVSSIVTVAVQCVEHFEIIIGYVNKMFNTTNLYFELQNNYLHHSLLCT</sequence>
<accession>A0AAV8YQE8</accession>
<dbReference type="EMBL" id="JAPWTK010000055">
    <property type="protein sequence ID" value="KAJ8953603.1"/>
    <property type="molecule type" value="Genomic_DNA"/>
</dbReference>
<proteinExistence type="predicted"/>
<keyword evidence="2" id="KW-1185">Reference proteome</keyword>
<dbReference type="AlphaFoldDB" id="A0AAV8YQE8"/>
<protein>
    <submittedName>
        <fullName evidence="1">Uncharacterized protein</fullName>
    </submittedName>
</protein>
<organism evidence="1 2">
    <name type="scientific">Aromia moschata</name>
    <dbReference type="NCBI Taxonomy" id="1265417"/>
    <lineage>
        <taxon>Eukaryota</taxon>
        <taxon>Metazoa</taxon>
        <taxon>Ecdysozoa</taxon>
        <taxon>Arthropoda</taxon>
        <taxon>Hexapoda</taxon>
        <taxon>Insecta</taxon>
        <taxon>Pterygota</taxon>
        <taxon>Neoptera</taxon>
        <taxon>Endopterygota</taxon>
        <taxon>Coleoptera</taxon>
        <taxon>Polyphaga</taxon>
        <taxon>Cucujiformia</taxon>
        <taxon>Chrysomeloidea</taxon>
        <taxon>Cerambycidae</taxon>
        <taxon>Cerambycinae</taxon>
        <taxon>Callichromatini</taxon>
        <taxon>Aromia</taxon>
    </lineage>
</organism>
<name>A0AAV8YQE8_9CUCU</name>
<reference evidence="1" key="1">
    <citation type="journal article" date="2023" name="Insect Mol. Biol.">
        <title>Genome sequencing provides insights into the evolution of gene families encoding plant cell wall-degrading enzymes in longhorned beetles.</title>
        <authorList>
            <person name="Shin N.R."/>
            <person name="Okamura Y."/>
            <person name="Kirsch R."/>
            <person name="Pauchet Y."/>
        </authorList>
    </citation>
    <scope>NUCLEOTIDE SEQUENCE</scope>
    <source>
        <strain evidence="1">AMC_N1</strain>
    </source>
</reference>